<dbReference type="GO" id="GO:0005737">
    <property type="term" value="C:cytoplasm"/>
    <property type="evidence" value="ECO:0007669"/>
    <property type="project" value="UniProtKB-ARBA"/>
</dbReference>
<evidence type="ECO:0000259" key="3">
    <source>
        <dbReference type="PROSITE" id="PS50304"/>
    </source>
</evidence>
<dbReference type="Gene3D" id="2.30.30.190">
    <property type="entry name" value="CAP Gly-rich-like domain"/>
    <property type="match status" value="2"/>
</dbReference>
<dbReference type="WBParaSite" id="PSAMB.scaffold1704size28565.g14416.t1">
    <property type="protein sequence ID" value="PSAMB.scaffold1704size28565.g14416.t1"/>
    <property type="gene ID" value="PSAMB.scaffold1704size28565.g14416"/>
</dbReference>
<dbReference type="Gene3D" id="2.30.30.140">
    <property type="match status" value="1"/>
</dbReference>
<dbReference type="InterPro" id="IPR035437">
    <property type="entry name" value="SNase_OB-fold_sf"/>
</dbReference>
<dbReference type="Pfam" id="PF00567">
    <property type="entry name" value="TUDOR"/>
    <property type="match status" value="1"/>
</dbReference>
<organism evidence="4 5">
    <name type="scientific">Plectus sambesii</name>
    <dbReference type="NCBI Taxonomy" id="2011161"/>
    <lineage>
        <taxon>Eukaryota</taxon>
        <taxon>Metazoa</taxon>
        <taxon>Ecdysozoa</taxon>
        <taxon>Nematoda</taxon>
        <taxon>Chromadorea</taxon>
        <taxon>Plectida</taxon>
        <taxon>Plectina</taxon>
        <taxon>Plectoidea</taxon>
        <taxon>Plectidae</taxon>
        <taxon>Plectus</taxon>
    </lineage>
</organism>
<dbReference type="PROSITE" id="PS50245">
    <property type="entry name" value="CAP_GLY_2"/>
    <property type="match status" value="1"/>
</dbReference>
<feature type="region of interest" description="Disordered" evidence="1">
    <location>
        <begin position="698"/>
        <end position="734"/>
    </location>
</feature>
<dbReference type="PANTHER" id="PTHR22948">
    <property type="entry name" value="TUDOR DOMAIN CONTAINING PROTEIN"/>
    <property type="match status" value="1"/>
</dbReference>
<dbReference type="PROSITE" id="PS50304">
    <property type="entry name" value="TUDOR"/>
    <property type="match status" value="1"/>
</dbReference>
<dbReference type="Pfam" id="PF01302">
    <property type="entry name" value="CAP_GLY"/>
    <property type="match status" value="2"/>
</dbReference>
<dbReference type="InterPro" id="IPR050621">
    <property type="entry name" value="Tudor_domain_containing"/>
</dbReference>
<name>A0A914V9Y7_9BILA</name>
<evidence type="ECO:0000313" key="5">
    <source>
        <dbReference type="WBParaSite" id="PSAMB.scaffold1704size28565.g14416.t1"/>
    </source>
</evidence>
<dbReference type="InterPro" id="IPR002999">
    <property type="entry name" value="Tudor"/>
</dbReference>
<protein>
    <submittedName>
        <fullName evidence="5">Uncharacterized protein</fullName>
    </submittedName>
</protein>
<evidence type="ECO:0000259" key="2">
    <source>
        <dbReference type="PROSITE" id="PS50245"/>
    </source>
</evidence>
<dbReference type="InterPro" id="IPR036859">
    <property type="entry name" value="CAP-Gly_dom_sf"/>
</dbReference>
<dbReference type="SMART" id="SM00333">
    <property type="entry name" value="TUDOR"/>
    <property type="match status" value="1"/>
</dbReference>
<dbReference type="AlphaFoldDB" id="A0A914V9Y7"/>
<dbReference type="SUPFAM" id="SSF74924">
    <property type="entry name" value="Cap-Gly domain"/>
    <property type="match status" value="3"/>
</dbReference>
<evidence type="ECO:0000313" key="4">
    <source>
        <dbReference type="Proteomes" id="UP000887566"/>
    </source>
</evidence>
<dbReference type="PANTHER" id="PTHR22948:SF29">
    <property type="entry name" value="FI02030P-RELATED"/>
    <property type="match status" value="1"/>
</dbReference>
<proteinExistence type="predicted"/>
<sequence length="734" mass="82084">MKQKRKGDGIIVRLQERQQWKQHNFVPGSRIVWFDDKSQAQPGTVLWIGEITGQTGVFAGVNFDNPIGSGANGRLSGRQLFKAKLDHAAFVQTHGLFSEEEYLELATSNKSTAKAITNNQEVEICDEADPEAAIARKELVVGDRIAWLDLTVTPQFGTIRWIGRLESHEHLFAEIDFDEPLVCLSTYNAASTQYSKGANGRSGFLRVDHIVREEDFRAEHNVRDVQEFQDCGWVDISDNNHKQIKSIANQKSKENCSDSEKPVTVINETHKLQQTENDMQGPLSDEDIAESDSAMGPIREGERIEWVDPDEQSYFGVVKWIGRLSGYSHIYGGIEFDEPIGGGTGVHETEQIFVAKTGHALFVPYNLLTREKNATKVISPNANEELETEPCMMSKSEVNLQATMHRSSLALPIAITAAEIPPAHIECPSEATVWRVDGDFSSPSLFYLHFFRFSDSLKQLNSNIKPPTVVMDEPSVGSLCIAEFRDDWYRAEIITVDKDADAVTLLYIDYGNVEVRKLNEVYHITDDQPEIVRTMHKLAVPCKLDGVERVQAERLATAIEEFQLAFPETDYVKVAFKSVESGVYLVDVTVDELSLIEVLVKDNVAPLTDATTDQMNENSDSCSWTLEGERKDEADKGVGQNDFEAVPATAAISEENKSADSDIFREMNIALKTAIRSALRTKQHTFNVEGTFTLHFTQTTQSPEKQEENSSDSELSVLDVTHDGDWESDFSVVD</sequence>
<dbReference type="SMART" id="SM01052">
    <property type="entry name" value="CAP_GLY"/>
    <property type="match status" value="3"/>
</dbReference>
<reference evidence="5" key="1">
    <citation type="submission" date="2022-11" db="UniProtKB">
        <authorList>
            <consortium name="WormBaseParasite"/>
        </authorList>
    </citation>
    <scope>IDENTIFICATION</scope>
</reference>
<dbReference type="InterPro" id="IPR000938">
    <property type="entry name" value="CAP-Gly_domain"/>
</dbReference>
<keyword evidence="4" id="KW-1185">Reference proteome</keyword>
<accession>A0A914V9Y7</accession>
<evidence type="ECO:0000256" key="1">
    <source>
        <dbReference type="SAM" id="MobiDB-lite"/>
    </source>
</evidence>
<feature type="domain" description="CAP-Gly" evidence="2">
    <location>
        <begin position="49"/>
        <end position="99"/>
    </location>
</feature>
<dbReference type="Gene3D" id="2.40.50.90">
    <property type="match status" value="1"/>
</dbReference>
<dbReference type="Proteomes" id="UP000887566">
    <property type="component" value="Unplaced"/>
</dbReference>
<dbReference type="SUPFAM" id="SSF63748">
    <property type="entry name" value="Tudor/PWWP/MBT"/>
    <property type="match status" value="1"/>
</dbReference>
<feature type="domain" description="Tudor" evidence="3">
    <location>
        <begin position="473"/>
        <end position="531"/>
    </location>
</feature>